<dbReference type="EC" id="3.5.1.2" evidence="10"/>
<evidence type="ECO:0000313" key="14">
    <source>
        <dbReference type="EMBL" id="SDW22856.1"/>
    </source>
</evidence>
<name>A0A1H2RTQ4_9BACL</name>
<comment type="subunit">
    <text evidence="2 10">Heterodimer of HisH and HisF.</text>
</comment>
<evidence type="ECO:0000256" key="3">
    <source>
        <dbReference type="ARBA" id="ARBA00022605"/>
    </source>
</evidence>
<dbReference type="EC" id="4.3.2.10" evidence="10"/>
<feature type="active site" evidence="10 11">
    <location>
        <position position="191"/>
    </location>
</feature>
<keyword evidence="7 10" id="KW-0456">Lyase</keyword>
<dbReference type="InterPro" id="IPR010139">
    <property type="entry name" value="Imidazole-glycPsynth_HisH"/>
</dbReference>
<proteinExistence type="inferred from homology"/>
<gene>
    <name evidence="10 13" type="primary">hisH</name>
    <name evidence="13" type="ORF">Heshes_11500</name>
    <name evidence="14" type="ORF">SAMN04489725_103143</name>
</gene>
<comment type="catalytic activity">
    <reaction evidence="9 10">
        <text>L-glutamine + H2O = L-glutamate + NH4(+)</text>
        <dbReference type="Rhea" id="RHEA:15889"/>
        <dbReference type="ChEBI" id="CHEBI:15377"/>
        <dbReference type="ChEBI" id="CHEBI:28938"/>
        <dbReference type="ChEBI" id="CHEBI:29985"/>
        <dbReference type="ChEBI" id="CHEBI:58359"/>
        <dbReference type="EC" id="3.5.1.2"/>
    </reaction>
</comment>
<feature type="domain" description="Glutamine amidotransferase" evidence="12">
    <location>
        <begin position="3"/>
        <end position="207"/>
    </location>
</feature>
<dbReference type="Gene3D" id="3.40.50.880">
    <property type="match status" value="1"/>
</dbReference>
<dbReference type="PIRSF" id="PIRSF000495">
    <property type="entry name" value="Amidotransf_hisH"/>
    <property type="match status" value="1"/>
</dbReference>
<dbReference type="NCBIfam" id="TIGR01855">
    <property type="entry name" value="IMP_synth_hisH"/>
    <property type="match status" value="1"/>
</dbReference>
<evidence type="ECO:0000256" key="10">
    <source>
        <dbReference type="HAMAP-Rule" id="MF_00278"/>
    </source>
</evidence>
<dbReference type="GO" id="GO:0005737">
    <property type="term" value="C:cytoplasm"/>
    <property type="evidence" value="ECO:0007669"/>
    <property type="project" value="UniProtKB-SubCell"/>
</dbReference>
<evidence type="ECO:0000256" key="4">
    <source>
        <dbReference type="ARBA" id="ARBA00022801"/>
    </source>
</evidence>
<organism evidence="14 15">
    <name type="scientific">Alicyclobacillus hesperidum</name>
    <dbReference type="NCBI Taxonomy" id="89784"/>
    <lineage>
        <taxon>Bacteria</taxon>
        <taxon>Bacillati</taxon>
        <taxon>Bacillota</taxon>
        <taxon>Bacilli</taxon>
        <taxon>Bacillales</taxon>
        <taxon>Alicyclobacillaceae</taxon>
        <taxon>Alicyclobacillus</taxon>
    </lineage>
</organism>
<sequence length="221" mass="23827">MIVVLDPGIGNLHSVLGGLRRVGREAVVISDKEAWDNLRNDADGPVQGVILPGVGAFGDAMTQLRLSGLVSVVEQVVTSRIPLLGICVGMQLLFKVSFEHGEHPGLALLPGRVVRFPATAKVPHMGWNDLTSVRSHHPLLQDVAIGDFVYFVHSYYVQADEASDVIAAASYGGIEVPAVVGRGLVYGTQFHPEKSGKVGETILRNFVRLTELERSEVSSPW</sequence>
<reference evidence="13" key="3">
    <citation type="submission" date="2023-02" db="EMBL/GenBank/DDBJ databases">
        <title>Proposal of a novel subspecies: Alicyclobacillus hesperidum subspecies aegle.</title>
        <authorList>
            <person name="Goto K."/>
            <person name="Fujii T."/>
            <person name="Yasui K."/>
            <person name="Mochida K."/>
            <person name="Kato-Tanaka Y."/>
            <person name="Morohoshi S."/>
            <person name="An S.Y."/>
            <person name="Kasai H."/>
            <person name="Yokota A."/>
        </authorList>
    </citation>
    <scope>NUCLEOTIDE SEQUENCE</scope>
    <source>
        <strain evidence="13">DSM 12766</strain>
    </source>
</reference>
<dbReference type="STRING" id="89784.SAMN04489725_103143"/>
<dbReference type="PROSITE" id="PS51273">
    <property type="entry name" value="GATASE_TYPE_1"/>
    <property type="match status" value="1"/>
</dbReference>
<dbReference type="Proteomes" id="UP001157137">
    <property type="component" value="Unassembled WGS sequence"/>
</dbReference>
<dbReference type="HAMAP" id="MF_00278">
    <property type="entry name" value="HisH"/>
    <property type="match status" value="1"/>
</dbReference>
<accession>A0A1H2RTQ4</accession>
<dbReference type="UniPathway" id="UPA00031">
    <property type="reaction ID" value="UER00010"/>
</dbReference>
<comment type="function">
    <text evidence="10">IGPS catalyzes the conversion of PRFAR and glutamine to IGP, AICAR and glutamate. The HisH subunit catalyzes the hydrolysis of glutamine to glutamate and ammonia as part of the synthesis of IGP and AICAR. The resulting ammonia molecule is channeled to the active site of HisF.</text>
</comment>
<comment type="catalytic activity">
    <reaction evidence="8 10">
        <text>5-[(5-phospho-1-deoxy-D-ribulos-1-ylimino)methylamino]-1-(5-phospho-beta-D-ribosyl)imidazole-4-carboxamide + L-glutamine = D-erythro-1-(imidazol-4-yl)glycerol 3-phosphate + 5-amino-1-(5-phospho-beta-D-ribosyl)imidazole-4-carboxamide + L-glutamate + H(+)</text>
        <dbReference type="Rhea" id="RHEA:24793"/>
        <dbReference type="ChEBI" id="CHEBI:15378"/>
        <dbReference type="ChEBI" id="CHEBI:29985"/>
        <dbReference type="ChEBI" id="CHEBI:58278"/>
        <dbReference type="ChEBI" id="CHEBI:58359"/>
        <dbReference type="ChEBI" id="CHEBI:58475"/>
        <dbReference type="ChEBI" id="CHEBI:58525"/>
        <dbReference type="EC" id="4.3.2.10"/>
    </reaction>
</comment>
<dbReference type="InterPro" id="IPR029062">
    <property type="entry name" value="Class_I_gatase-like"/>
</dbReference>
<dbReference type="AlphaFoldDB" id="A0A1H2RTQ4"/>
<comment type="subcellular location">
    <subcellularLocation>
        <location evidence="10">Cytoplasm</location>
    </subcellularLocation>
</comment>
<dbReference type="GO" id="GO:0000105">
    <property type="term" value="P:L-histidine biosynthetic process"/>
    <property type="evidence" value="ECO:0007669"/>
    <property type="project" value="UniProtKB-UniRule"/>
</dbReference>
<evidence type="ECO:0000313" key="13">
    <source>
        <dbReference type="EMBL" id="GLV13466.1"/>
    </source>
</evidence>
<dbReference type="Pfam" id="PF00117">
    <property type="entry name" value="GATase"/>
    <property type="match status" value="1"/>
</dbReference>
<dbReference type="Proteomes" id="UP000182589">
    <property type="component" value="Unassembled WGS sequence"/>
</dbReference>
<dbReference type="GO" id="GO:0004359">
    <property type="term" value="F:glutaminase activity"/>
    <property type="evidence" value="ECO:0007669"/>
    <property type="project" value="UniProtKB-EC"/>
</dbReference>
<evidence type="ECO:0000256" key="1">
    <source>
        <dbReference type="ARBA" id="ARBA00005091"/>
    </source>
</evidence>
<keyword evidence="3 10" id="KW-0028">Amino-acid biosynthesis</keyword>
<dbReference type="CDD" id="cd01748">
    <property type="entry name" value="GATase1_IGP_Synthase"/>
    <property type="match status" value="1"/>
</dbReference>
<keyword evidence="15" id="KW-1185">Reference proteome</keyword>
<keyword evidence="6 10" id="KW-0368">Histidine biosynthesis</keyword>
<dbReference type="InterPro" id="IPR017926">
    <property type="entry name" value="GATASE"/>
</dbReference>
<evidence type="ECO:0000256" key="5">
    <source>
        <dbReference type="ARBA" id="ARBA00022962"/>
    </source>
</evidence>
<evidence type="ECO:0000313" key="15">
    <source>
        <dbReference type="Proteomes" id="UP000182589"/>
    </source>
</evidence>
<evidence type="ECO:0000256" key="7">
    <source>
        <dbReference type="ARBA" id="ARBA00023239"/>
    </source>
</evidence>
<evidence type="ECO:0000256" key="8">
    <source>
        <dbReference type="ARBA" id="ARBA00047838"/>
    </source>
</evidence>
<keyword evidence="10" id="KW-0963">Cytoplasm</keyword>
<keyword evidence="5 10" id="KW-0315">Glutamine amidotransferase</keyword>
<dbReference type="GO" id="GO:0000107">
    <property type="term" value="F:imidazoleglycerol-phosphate synthase activity"/>
    <property type="evidence" value="ECO:0007669"/>
    <property type="project" value="UniProtKB-UniRule"/>
</dbReference>
<comment type="pathway">
    <text evidence="1 10">Amino-acid biosynthesis; L-histidine biosynthesis; L-histidine from 5-phospho-alpha-D-ribose 1-diphosphate: step 5/9.</text>
</comment>
<keyword evidence="14" id="KW-0808">Transferase</keyword>
<evidence type="ECO:0000256" key="6">
    <source>
        <dbReference type="ARBA" id="ARBA00023102"/>
    </source>
</evidence>
<reference evidence="15" key="2">
    <citation type="submission" date="2016-10" db="EMBL/GenBank/DDBJ databases">
        <authorList>
            <person name="Varghese N."/>
        </authorList>
    </citation>
    <scope>NUCLEOTIDE SEQUENCE [LARGE SCALE GENOMIC DNA]</scope>
    <source>
        <strain evidence="15">DSM 12489</strain>
    </source>
</reference>
<dbReference type="RefSeq" id="WP_040289848.1">
    <property type="nucleotide sequence ID" value="NZ_BSRA01000005.1"/>
</dbReference>
<feature type="active site" evidence="10 11">
    <location>
        <position position="193"/>
    </location>
</feature>
<evidence type="ECO:0000256" key="11">
    <source>
        <dbReference type="PIRSR" id="PIRSR000495-1"/>
    </source>
</evidence>
<protein>
    <recommendedName>
        <fullName evidence="10">Imidazole glycerol phosphate synthase subunit HisH</fullName>
        <ecNumber evidence="10">4.3.2.10</ecNumber>
    </recommendedName>
    <alternativeName>
        <fullName evidence="10">IGP synthase glutaminase subunit</fullName>
        <ecNumber evidence="10">3.5.1.2</ecNumber>
    </alternativeName>
    <alternativeName>
        <fullName evidence="10">IGP synthase subunit HisH</fullName>
    </alternativeName>
    <alternativeName>
        <fullName evidence="10">ImGP synthase subunit HisH</fullName>
        <shortName evidence="10">IGPS subunit HisH</shortName>
    </alternativeName>
</protein>
<reference evidence="14" key="1">
    <citation type="submission" date="2016-10" db="EMBL/GenBank/DDBJ databases">
        <authorList>
            <person name="de Groot N.N."/>
        </authorList>
    </citation>
    <scope>NUCLEOTIDE SEQUENCE [LARGE SCALE GENOMIC DNA]</scope>
    <source>
        <strain evidence="14">DSM 12489</strain>
    </source>
</reference>
<evidence type="ECO:0000259" key="12">
    <source>
        <dbReference type="Pfam" id="PF00117"/>
    </source>
</evidence>
<dbReference type="PANTHER" id="PTHR42701:SF1">
    <property type="entry name" value="IMIDAZOLE GLYCEROL PHOSPHATE SYNTHASE SUBUNIT HISH"/>
    <property type="match status" value="1"/>
</dbReference>
<feature type="active site" description="Nucleophile" evidence="10 11">
    <location>
        <position position="87"/>
    </location>
</feature>
<dbReference type="EMBL" id="BSRA01000005">
    <property type="protein sequence ID" value="GLV13466.1"/>
    <property type="molecule type" value="Genomic_DNA"/>
</dbReference>
<dbReference type="SUPFAM" id="SSF52317">
    <property type="entry name" value="Class I glutamine amidotransferase-like"/>
    <property type="match status" value="1"/>
</dbReference>
<keyword evidence="4 10" id="KW-0378">Hydrolase</keyword>
<dbReference type="EMBL" id="FNOJ01000003">
    <property type="protein sequence ID" value="SDW22856.1"/>
    <property type="molecule type" value="Genomic_DNA"/>
</dbReference>
<dbReference type="PANTHER" id="PTHR42701">
    <property type="entry name" value="IMIDAZOLE GLYCEROL PHOSPHATE SYNTHASE SUBUNIT HISH"/>
    <property type="match status" value="1"/>
</dbReference>
<dbReference type="GO" id="GO:0016829">
    <property type="term" value="F:lyase activity"/>
    <property type="evidence" value="ECO:0007669"/>
    <property type="project" value="UniProtKB-KW"/>
</dbReference>
<evidence type="ECO:0000256" key="2">
    <source>
        <dbReference type="ARBA" id="ARBA00011152"/>
    </source>
</evidence>
<evidence type="ECO:0000256" key="9">
    <source>
        <dbReference type="ARBA" id="ARBA00049534"/>
    </source>
</evidence>